<dbReference type="GO" id="GO:0031012">
    <property type="term" value="C:extracellular matrix"/>
    <property type="evidence" value="ECO:0007669"/>
    <property type="project" value="TreeGrafter"/>
</dbReference>
<evidence type="ECO:0000259" key="1">
    <source>
        <dbReference type="PROSITE" id="PS50213"/>
    </source>
</evidence>
<dbReference type="OrthoDB" id="286301at2759"/>
<gene>
    <name evidence="2" type="ORF">B4U80_13132</name>
</gene>
<dbReference type="InterPro" id="IPR036378">
    <property type="entry name" value="FAS1_dom_sf"/>
</dbReference>
<feature type="domain" description="FAS1" evidence="1">
    <location>
        <begin position="135"/>
        <end position="267"/>
    </location>
</feature>
<reference evidence="2 3" key="1">
    <citation type="journal article" date="2018" name="Gigascience">
        <title>Genomes of trombidid mites reveal novel predicted allergens and laterally-transferred genes associated with secondary metabolism.</title>
        <authorList>
            <person name="Dong X."/>
            <person name="Chaisiri K."/>
            <person name="Xia D."/>
            <person name="Armstrong S.D."/>
            <person name="Fang Y."/>
            <person name="Donnelly M.J."/>
            <person name="Kadowaki T."/>
            <person name="McGarry J.W."/>
            <person name="Darby A.C."/>
            <person name="Makepeace B.L."/>
        </authorList>
    </citation>
    <scope>NUCLEOTIDE SEQUENCE [LARGE SCALE GENOMIC DNA]</scope>
    <source>
        <strain evidence="2">UoL-UT</strain>
    </source>
</reference>
<evidence type="ECO:0000313" key="2">
    <source>
        <dbReference type="EMBL" id="RWS25046.1"/>
    </source>
</evidence>
<dbReference type="STRING" id="299467.A0A443SBW4"/>
<dbReference type="VEuPathDB" id="VectorBase:LDEU006994"/>
<protein>
    <submittedName>
        <fullName evidence="2">Transforming growth factor-beta-induced protein ig-h3-like isoform X4</fullName>
    </submittedName>
</protein>
<organism evidence="2 3">
    <name type="scientific">Leptotrombidium deliense</name>
    <dbReference type="NCBI Taxonomy" id="299467"/>
    <lineage>
        <taxon>Eukaryota</taxon>
        <taxon>Metazoa</taxon>
        <taxon>Ecdysozoa</taxon>
        <taxon>Arthropoda</taxon>
        <taxon>Chelicerata</taxon>
        <taxon>Arachnida</taxon>
        <taxon>Acari</taxon>
        <taxon>Acariformes</taxon>
        <taxon>Trombidiformes</taxon>
        <taxon>Prostigmata</taxon>
        <taxon>Anystina</taxon>
        <taxon>Parasitengona</taxon>
        <taxon>Trombiculoidea</taxon>
        <taxon>Trombiculidae</taxon>
        <taxon>Leptotrombidium</taxon>
    </lineage>
</organism>
<name>A0A443SBW4_9ACAR</name>
<keyword evidence="3" id="KW-1185">Reference proteome</keyword>
<feature type="domain" description="FAS1" evidence="1">
    <location>
        <begin position="1"/>
        <end position="131"/>
    </location>
</feature>
<dbReference type="SUPFAM" id="SSF82153">
    <property type="entry name" value="FAS1 domain"/>
    <property type="match status" value="4"/>
</dbReference>
<dbReference type="GO" id="GO:0050839">
    <property type="term" value="F:cell adhesion molecule binding"/>
    <property type="evidence" value="ECO:0007669"/>
    <property type="project" value="TreeGrafter"/>
</dbReference>
<sequence length="569" mass="64296">MGANKFLETLSLIFQRNENENLTIFTPTNDAWIEYSGSFNKKENEISMISRQESPVQTELSPVSIHHVFPGIVKSGDLLENQTLTSIDNITKVRVNVYEIPKRVVTLNCAPIITANTVATNGIIHVIDRVLPVSNQTIGEIIEENLEYSKFLKLIQKTGLLQKLKSQSGRYTLFAVKNEVMEKLEPSLLKKLESGHSCFDAIAESHVVDKVICSSAIFNQLKVTSLASHSFILKRTYEQKLLVDDVEITGRDIVASNGVIHLINDLIIPEKVKPISKVLEYSVTNEFWKLLNASDRMQEWDSKENVTFFIPTNEALKSFRKRNDLTNRTDDFLGLHVINMILKSDSFYNNEIIETSNGKKMRINLYGDLPEQFTREPFSRATLQCSNIIYQNKEICGGIVHLMDKTIAAPQANLMTALNSSRDFSIFAKLIKIAGLDSKLKDESGPFTILIPKDATINEQISANKLEEYMNDPKKAMKLVQKHIIPDFLCCSGVSQMPLLFSLQQFRTMDGSSISAYRDFEGKIKFGASTVKKCDWLAENGVIHVIDRVLQPRQQTSSVVHPLFHVFIN</sequence>
<feature type="domain" description="FAS1" evidence="1">
    <location>
        <begin position="271"/>
        <end position="407"/>
    </location>
</feature>
<dbReference type="GO" id="GO:0007155">
    <property type="term" value="P:cell adhesion"/>
    <property type="evidence" value="ECO:0007669"/>
    <property type="project" value="TreeGrafter"/>
</dbReference>
<feature type="domain" description="FAS1" evidence="1">
    <location>
        <begin position="411"/>
        <end position="550"/>
    </location>
</feature>
<dbReference type="GO" id="GO:0005615">
    <property type="term" value="C:extracellular space"/>
    <property type="evidence" value="ECO:0007669"/>
    <property type="project" value="TreeGrafter"/>
</dbReference>
<dbReference type="InterPro" id="IPR000782">
    <property type="entry name" value="FAS1_domain"/>
</dbReference>
<accession>A0A443SBW4</accession>
<dbReference type="AlphaFoldDB" id="A0A443SBW4"/>
<dbReference type="PANTHER" id="PTHR10900">
    <property type="entry name" value="PERIOSTIN-RELATED"/>
    <property type="match status" value="1"/>
</dbReference>
<dbReference type="InterPro" id="IPR050904">
    <property type="entry name" value="Adhesion/Biosynth-related"/>
</dbReference>
<comment type="caution">
    <text evidence="2">The sequence shown here is derived from an EMBL/GenBank/DDBJ whole genome shotgun (WGS) entry which is preliminary data.</text>
</comment>
<proteinExistence type="predicted"/>
<dbReference type="SMART" id="SM00554">
    <property type="entry name" value="FAS1"/>
    <property type="match status" value="4"/>
</dbReference>
<dbReference type="PROSITE" id="PS50213">
    <property type="entry name" value="FAS1"/>
    <property type="match status" value="4"/>
</dbReference>
<dbReference type="GO" id="GO:0030198">
    <property type="term" value="P:extracellular matrix organization"/>
    <property type="evidence" value="ECO:0007669"/>
    <property type="project" value="TreeGrafter"/>
</dbReference>
<evidence type="ECO:0000313" key="3">
    <source>
        <dbReference type="Proteomes" id="UP000288716"/>
    </source>
</evidence>
<dbReference type="Pfam" id="PF02469">
    <property type="entry name" value="Fasciclin"/>
    <property type="match status" value="4"/>
</dbReference>
<dbReference type="PANTHER" id="PTHR10900:SF77">
    <property type="entry name" value="FI19380P1"/>
    <property type="match status" value="1"/>
</dbReference>
<dbReference type="Gene3D" id="2.30.180.10">
    <property type="entry name" value="FAS1 domain"/>
    <property type="match status" value="4"/>
</dbReference>
<dbReference type="EMBL" id="NCKV01004111">
    <property type="protein sequence ID" value="RWS25046.1"/>
    <property type="molecule type" value="Genomic_DNA"/>
</dbReference>
<dbReference type="Proteomes" id="UP000288716">
    <property type="component" value="Unassembled WGS sequence"/>
</dbReference>